<dbReference type="Gene3D" id="3.40.50.12780">
    <property type="entry name" value="N-terminal domain of ligase-like"/>
    <property type="match status" value="1"/>
</dbReference>
<dbReference type="Pfam" id="PF13193">
    <property type="entry name" value="AMP-binding_C"/>
    <property type="match status" value="1"/>
</dbReference>
<dbReference type="InterPro" id="IPR000873">
    <property type="entry name" value="AMP-dep_synth/lig_dom"/>
</dbReference>
<protein>
    <submittedName>
        <fullName evidence="7">AMP-binding protein</fullName>
    </submittedName>
</protein>
<dbReference type="RefSeq" id="WP_305172650.1">
    <property type="nucleotide sequence ID" value="NZ_JAUUDS010000002.1"/>
</dbReference>
<dbReference type="PROSITE" id="PS00455">
    <property type="entry name" value="AMP_BINDING"/>
    <property type="match status" value="1"/>
</dbReference>
<keyword evidence="4" id="KW-0067">ATP-binding</keyword>
<comment type="caution">
    <text evidence="7">The sequence shown here is derived from an EMBL/GenBank/DDBJ whole genome shotgun (WGS) entry which is preliminary data.</text>
</comment>
<proteinExistence type="inferred from homology"/>
<feature type="domain" description="AMP-binding enzyme C-terminal" evidence="6">
    <location>
        <begin position="428"/>
        <end position="504"/>
    </location>
</feature>
<evidence type="ECO:0000259" key="5">
    <source>
        <dbReference type="Pfam" id="PF00501"/>
    </source>
</evidence>
<evidence type="ECO:0000256" key="1">
    <source>
        <dbReference type="ARBA" id="ARBA00006432"/>
    </source>
</evidence>
<reference evidence="7 8" key="1">
    <citation type="submission" date="2023-07" db="EMBL/GenBank/DDBJ databases">
        <authorList>
            <person name="Kim M.K."/>
        </authorList>
    </citation>
    <scope>NUCLEOTIDE SEQUENCE [LARGE SCALE GENOMIC DNA]</scope>
    <source>
        <strain evidence="7 8">KR1UV-12</strain>
    </source>
</reference>
<dbReference type="EMBL" id="JAUUDS010000002">
    <property type="protein sequence ID" value="MDP1026992.1"/>
    <property type="molecule type" value="Genomic_DNA"/>
</dbReference>
<dbReference type="InterPro" id="IPR045851">
    <property type="entry name" value="AMP-bd_C_sf"/>
</dbReference>
<evidence type="ECO:0000256" key="2">
    <source>
        <dbReference type="ARBA" id="ARBA00022598"/>
    </source>
</evidence>
<accession>A0ABT9EJH9</accession>
<feature type="domain" description="AMP-dependent synthetase/ligase" evidence="5">
    <location>
        <begin position="18"/>
        <end position="377"/>
    </location>
</feature>
<name>A0ABT9EJH9_9SPHN</name>
<dbReference type="SUPFAM" id="SSF56801">
    <property type="entry name" value="Acetyl-CoA synthetase-like"/>
    <property type="match status" value="1"/>
</dbReference>
<keyword evidence="8" id="KW-1185">Reference proteome</keyword>
<keyword evidence="3" id="KW-0547">Nucleotide-binding</keyword>
<dbReference type="InterPro" id="IPR042099">
    <property type="entry name" value="ANL_N_sf"/>
</dbReference>
<sequence length="531" mass="56890">MYSGISDLRRWSFPAVIEEQAEAQGDRVAVTMTTTGERLTYRELRDDAARVAGMLAAAGAAAGDRIAVMLPNGLDFLRAWAGIARLSATAVILNAELTGSFLAHPLSDAAPSILIVDARYWPRLADLDAATASLRTIFVVGDHVPGTSAFDAWRAAEPSSAPLPRADDIACIMYTSGTTGAPKGVLMPHAHCFLFGLGVVENAGVTADDIYYVCLPLSHANGLLMQIGAVLIAGASAMLRERFSAAGWLPDLIRSGATLTNALGAISAFVQAQPPGERDRDHRLRLLIAAPNLPDHDRCWRERFGIADVLSGYGMTETNIALYGRRGEPRPGTCGGVYPRFEVRIADPETDIPVATGEVGEIMVRPCVPGGFMAGYLNLPGKTVEAWRNLWFHTGDAGRIDADGHVTFVDRIKDCIRRRGENISATDIEAALEDFPGIDQIAAYAVPSDIPGGEDEIMCAIVASAGAAIDTAALAAHAASRMPRFAQPRFIEFMPALPRTATEKVRRADLRKRGVTSATLDLDVRSEKRDT</sequence>
<organism evidence="7 8">
    <name type="scientific">Sphingomonas aurea</name>
    <dbReference type="NCBI Taxonomy" id="3063994"/>
    <lineage>
        <taxon>Bacteria</taxon>
        <taxon>Pseudomonadati</taxon>
        <taxon>Pseudomonadota</taxon>
        <taxon>Alphaproteobacteria</taxon>
        <taxon>Sphingomonadales</taxon>
        <taxon>Sphingomonadaceae</taxon>
        <taxon>Sphingomonas</taxon>
    </lineage>
</organism>
<dbReference type="InterPro" id="IPR020845">
    <property type="entry name" value="AMP-binding_CS"/>
</dbReference>
<dbReference type="Pfam" id="PF00501">
    <property type="entry name" value="AMP-binding"/>
    <property type="match status" value="1"/>
</dbReference>
<evidence type="ECO:0000256" key="4">
    <source>
        <dbReference type="ARBA" id="ARBA00022840"/>
    </source>
</evidence>
<evidence type="ECO:0000256" key="3">
    <source>
        <dbReference type="ARBA" id="ARBA00022741"/>
    </source>
</evidence>
<dbReference type="PANTHER" id="PTHR43107">
    <property type="entry name" value="LONG-CHAIN FATTY ACID TRANSPORT PROTEIN"/>
    <property type="match status" value="1"/>
</dbReference>
<dbReference type="Proteomes" id="UP001230685">
    <property type="component" value="Unassembled WGS sequence"/>
</dbReference>
<dbReference type="Gene3D" id="3.30.300.30">
    <property type="match status" value="1"/>
</dbReference>
<comment type="similarity">
    <text evidence="1">Belongs to the ATP-dependent AMP-binding enzyme family.</text>
</comment>
<evidence type="ECO:0000313" key="8">
    <source>
        <dbReference type="Proteomes" id="UP001230685"/>
    </source>
</evidence>
<evidence type="ECO:0000313" key="7">
    <source>
        <dbReference type="EMBL" id="MDP1026992.1"/>
    </source>
</evidence>
<dbReference type="InterPro" id="IPR025110">
    <property type="entry name" value="AMP-bd_C"/>
</dbReference>
<keyword evidence="2" id="KW-0436">Ligase</keyword>
<gene>
    <name evidence="7" type="ORF">Q5H91_07195</name>
</gene>
<dbReference type="PANTHER" id="PTHR43107:SF15">
    <property type="entry name" value="FATTY ACID TRANSPORT PROTEIN 3, ISOFORM A"/>
    <property type="match status" value="1"/>
</dbReference>
<evidence type="ECO:0000259" key="6">
    <source>
        <dbReference type="Pfam" id="PF13193"/>
    </source>
</evidence>